<protein>
    <submittedName>
        <fullName evidence="2">Type I phosphodiesterase/nucleotide pyrophosphatase</fullName>
    </submittedName>
</protein>
<keyword evidence="3" id="KW-1185">Reference proteome</keyword>
<feature type="compositionally biased region" description="Low complexity" evidence="1">
    <location>
        <begin position="36"/>
        <end position="54"/>
    </location>
</feature>
<dbReference type="InterPro" id="IPR017850">
    <property type="entry name" value="Alkaline_phosphatase_core_sf"/>
</dbReference>
<reference evidence="2 3" key="1">
    <citation type="journal article" date="2012" name="J. Bacteriol.">
        <title>Complete Genome Sequence of Mycobacterium vaccae Type Strain ATCC 25954.</title>
        <authorList>
            <person name="Ho Y.S."/>
            <person name="Adroub S.A."/>
            <person name="Abadi M."/>
            <person name="Al Alwan B."/>
            <person name="Alkhateeb R."/>
            <person name="Gao G."/>
            <person name="Ragab A."/>
            <person name="Ali S."/>
            <person name="van Soolingen D."/>
            <person name="Bitter W."/>
            <person name="Pain A."/>
            <person name="Abdallah A.M."/>
        </authorList>
    </citation>
    <scope>NUCLEOTIDE SEQUENCE [LARGE SCALE GENOMIC DNA]</scope>
    <source>
        <strain evidence="2 3">ATCC 25954</strain>
    </source>
</reference>
<accession>K0UQE3</accession>
<feature type="region of interest" description="Disordered" evidence="1">
    <location>
        <begin position="1"/>
        <end position="54"/>
    </location>
</feature>
<comment type="caution">
    <text evidence="2">The sequence shown here is derived from an EMBL/GenBank/DDBJ whole genome shotgun (WGS) entry which is preliminary data.</text>
</comment>
<dbReference type="Pfam" id="PF01663">
    <property type="entry name" value="Phosphodiest"/>
    <property type="match status" value="1"/>
</dbReference>
<dbReference type="PANTHER" id="PTHR10151:SF120">
    <property type="entry name" value="BIS(5'-ADENOSYL)-TRIPHOSPHATASE"/>
    <property type="match status" value="1"/>
</dbReference>
<evidence type="ECO:0000313" key="2">
    <source>
        <dbReference type="EMBL" id="EJZ09066.1"/>
    </source>
</evidence>
<dbReference type="Gene3D" id="3.40.720.10">
    <property type="entry name" value="Alkaline Phosphatase, subunit A"/>
    <property type="match status" value="2"/>
</dbReference>
<sequence length="508" mass="52617">MAMRPSPSAGPPSLPRPLRLITGRTAAHAETDSADASQTSEGATSASSEATGNESAALQSSVVLASLAAARNKLARSRSRCTEAGTPEAAYVDDGTPNVLVIGVDGTNLSRVLDNPDITTNFFALMQGATTAASTIVGHTTISHPSWSAVLTGAWGEKTGVLNNVFTPSTYRKWPTVFTRLETLSDGAIETTSIANWNVISGIAASGVGADNVHHVSQSGDDPNWLVSDDRVGDLTESAIAGASPDTANFMFSYFVGVDESGHEHGGDSPEYRAALANFDRNLGEIMNAVTSWEAATGEKWTVVMVTDHGHQPQRGLGHGFQSPDETTTFVVARSPGLFGEGVVNLKYSIVDVTPTALSLFGYEAVDELDGASLTELGDADITPVDNDEALRGTLQDIIATYGPPDIGTSLALGARTIFASVPYLVDTLTTDVSASLQSVADADLFLISPLAQLAITPVKVVGGVTYAGTNVVAQIVARLTGVTGASIVPLWPPAASGATRATSASTR</sequence>
<dbReference type="AlphaFoldDB" id="K0UQE3"/>
<dbReference type="InterPro" id="IPR002591">
    <property type="entry name" value="Phosphodiest/P_Trfase"/>
</dbReference>
<organism evidence="2 3">
    <name type="scientific">Mycolicibacterium vaccae ATCC 25954</name>
    <dbReference type="NCBI Taxonomy" id="1194972"/>
    <lineage>
        <taxon>Bacteria</taxon>
        <taxon>Bacillati</taxon>
        <taxon>Actinomycetota</taxon>
        <taxon>Actinomycetes</taxon>
        <taxon>Mycobacteriales</taxon>
        <taxon>Mycobacteriaceae</taxon>
        <taxon>Mycolicibacterium</taxon>
    </lineage>
</organism>
<dbReference type="SUPFAM" id="SSF53649">
    <property type="entry name" value="Alkaline phosphatase-like"/>
    <property type="match status" value="1"/>
</dbReference>
<gene>
    <name evidence="2" type="ORF">MVAC_13541</name>
</gene>
<dbReference type="EMBL" id="ALQA01000025">
    <property type="protein sequence ID" value="EJZ09066.1"/>
    <property type="molecule type" value="Genomic_DNA"/>
</dbReference>
<name>K0UQE3_MYCVA</name>
<dbReference type="eggNOG" id="COG1524">
    <property type="taxonomic scope" value="Bacteria"/>
</dbReference>
<dbReference type="GO" id="GO:0016787">
    <property type="term" value="F:hydrolase activity"/>
    <property type="evidence" value="ECO:0007669"/>
    <property type="project" value="UniProtKB-ARBA"/>
</dbReference>
<dbReference type="PANTHER" id="PTHR10151">
    <property type="entry name" value="ECTONUCLEOTIDE PYROPHOSPHATASE/PHOSPHODIESTERASE"/>
    <property type="match status" value="1"/>
</dbReference>
<proteinExistence type="predicted"/>
<evidence type="ECO:0000313" key="3">
    <source>
        <dbReference type="Proteomes" id="UP000006072"/>
    </source>
</evidence>
<dbReference type="HOGENOM" id="CLU_025437_0_0_11"/>
<dbReference type="PATRIC" id="fig|1194972.3.peg.2705"/>
<evidence type="ECO:0000256" key="1">
    <source>
        <dbReference type="SAM" id="MobiDB-lite"/>
    </source>
</evidence>
<dbReference type="Proteomes" id="UP000006072">
    <property type="component" value="Unassembled WGS sequence"/>
</dbReference>